<reference evidence="3 4" key="1">
    <citation type="submission" date="2020-08" db="EMBL/GenBank/DDBJ databases">
        <title>Sequencing the genomes of 1000 actinobacteria strains.</title>
        <authorList>
            <person name="Klenk H.-P."/>
        </authorList>
    </citation>
    <scope>NUCLEOTIDE SEQUENCE [LARGE SCALE GENOMIC DNA]</scope>
    <source>
        <strain evidence="3 4">DSM 44598</strain>
    </source>
</reference>
<feature type="domain" description="DUF397" evidence="2">
    <location>
        <begin position="17"/>
        <end position="66"/>
    </location>
</feature>
<dbReference type="AlphaFoldDB" id="A0A840WGI1"/>
<dbReference type="EMBL" id="JACHDO010000001">
    <property type="protein sequence ID" value="MBB5490827.1"/>
    <property type="molecule type" value="Genomic_DNA"/>
</dbReference>
<evidence type="ECO:0000256" key="1">
    <source>
        <dbReference type="SAM" id="MobiDB-lite"/>
    </source>
</evidence>
<protein>
    <submittedName>
        <fullName evidence="3">Nitrite reductase/ring-hydroxylating ferredoxin subunit</fullName>
    </submittedName>
</protein>
<evidence type="ECO:0000313" key="4">
    <source>
        <dbReference type="Proteomes" id="UP000579647"/>
    </source>
</evidence>
<dbReference type="Pfam" id="PF04149">
    <property type="entry name" value="DUF397"/>
    <property type="match status" value="1"/>
</dbReference>
<accession>A0A840WGI1</accession>
<name>A0A840WGI1_9ACTN</name>
<comment type="caution">
    <text evidence="3">The sequence shown here is derived from an EMBL/GenBank/DDBJ whole genome shotgun (WGS) entry which is preliminary data.</text>
</comment>
<dbReference type="Proteomes" id="UP000579647">
    <property type="component" value="Unassembled WGS sequence"/>
</dbReference>
<feature type="compositionally biased region" description="Polar residues" evidence="1">
    <location>
        <begin position="7"/>
        <end position="20"/>
    </location>
</feature>
<organism evidence="3 4">
    <name type="scientific">Nocardiopsis metallicus</name>
    <dbReference type="NCBI Taxonomy" id="179819"/>
    <lineage>
        <taxon>Bacteria</taxon>
        <taxon>Bacillati</taxon>
        <taxon>Actinomycetota</taxon>
        <taxon>Actinomycetes</taxon>
        <taxon>Streptosporangiales</taxon>
        <taxon>Nocardiopsidaceae</taxon>
        <taxon>Nocardiopsis</taxon>
    </lineage>
</organism>
<dbReference type="RefSeq" id="WP_184364455.1">
    <property type="nucleotide sequence ID" value="NZ_BAAAKM010000042.1"/>
</dbReference>
<evidence type="ECO:0000313" key="3">
    <source>
        <dbReference type="EMBL" id="MBB5490827.1"/>
    </source>
</evidence>
<gene>
    <name evidence="3" type="ORF">HNR07_001964</name>
</gene>
<dbReference type="InterPro" id="IPR007278">
    <property type="entry name" value="DUF397"/>
</dbReference>
<proteinExistence type="predicted"/>
<keyword evidence="4" id="KW-1185">Reference proteome</keyword>
<sequence length="69" mass="7419">MTEHEATTASTVPASPWHTASYSAERGTCVEVAEGSTTGVRDTQNRELGALFFGAIEWQAFLDSARINS</sequence>
<evidence type="ECO:0000259" key="2">
    <source>
        <dbReference type="Pfam" id="PF04149"/>
    </source>
</evidence>
<feature type="region of interest" description="Disordered" evidence="1">
    <location>
        <begin position="1"/>
        <end position="20"/>
    </location>
</feature>